<dbReference type="InterPro" id="IPR029753">
    <property type="entry name" value="D-isomer_DH_CS"/>
</dbReference>
<dbReference type="PROSITE" id="PS00670">
    <property type="entry name" value="D_2_HYDROXYACID_DH_2"/>
    <property type="match status" value="1"/>
</dbReference>
<evidence type="ECO:0000256" key="1">
    <source>
        <dbReference type="ARBA" id="ARBA00005854"/>
    </source>
</evidence>
<evidence type="ECO:0000256" key="4">
    <source>
        <dbReference type="RuleBase" id="RU003719"/>
    </source>
</evidence>
<feature type="domain" description="D-isomer specific 2-hydroxyacid dehydrogenase NAD-binding" evidence="6">
    <location>
        <begin position="112"/>
        <end position="283"/>
    </location>
</feature>
<dbReference type="InterPro" id="IPR036291">
    <property type="entry name" value="NAD(P)-bd_dom_sf"/>
</dbReference>
<evidence type="ECO:0000313" key="7">
    <source>
        <dbReference type="EMBL" id="MBC8530795.1"/>
    </source>
</evidence>
<sequence>MKIVGLEPLGVSQQKLKECIATYLPATAEIELHDRRPKDEDEAVSWAKDADVIIVANMPLRRNVLEKCPKVRMISVAFTGVDHVDVMYCHERGMVVSNCAGYSTQAVAELVIGMVIALYRKLDACGKAVRSGGTSAGLKGRELRGKIFGIIGTGAIGLRTAELARAFGCTILAFSRTQRDIEGVQYVSLETLLKESDIVSVHVPATAETRGMLDGEKLRLMKPSAVLINCARGPIVDAGDLQACLKEGVIAGAGIDVYDIEPPIPKDNPLLTAPNVVLAPHIGFLTEEALEERCDLCFNNVTCWLNDAPVNLV</sequence>
<dbReference type="SUPFAM" id="SSF51735">
    <property type="entry name" value="NAD(P)-binding Rossmann-fold domains"/>
    <property type="match status" value="1"/>
</dbReference>
<dbReference type="GO" id="GO:0016616">
    <property type="term" value="F:oxidoreductase activity, acting on the CH-OH group of donors, NAD or NADP as acceptor"/>
    <property type="evidence" value="ECO:0007669"/>
    <property type="project" value="InterPro"/>
</dbReference>
<dbReference type="PROSITE" id="PS00671">
    <property type="entry name" value="D_2_HYDROXYACID_DH_3"/>
    <property type="match status" value="1"/>
</dbReference>
<dbReference type="InterPro" id="IPR006139">
    <property type="entry name" value="D-isomer_2_OHA_DH_cat_dom"/>
</dbReference>
<evidence type="ECO:0000259" key="5">
    <source>
        <dbReference type="Pfam" id="PF00389"/>
    </source>
</evidence>
<keyword evidence="2 4" id="KW-0560">Oxidoreductase</keyword>
<organism evidence="7 8">
    <name type="scientific">Gehongia tenuis</name>
    <dbReference type="NCBI Taxonomy" id="2763655"/>
    <lineage>
        <taxon>Bacteria</taxon>
        <taxon>Bacillati</taxon>
        <taxon>Bacillota</taxon>
        <taxon>Clostridia</taxon>
        <taxon>Christensenellales</taxon>
        <taxon>Christensenellaceae</taxon>
        <taxon>Gehongia</taxon>
    </lineage>
</organism>
<dbReference type="RefSeq" id="WP_249314790.1">
    <property type="nucleotide sequence ID" value="NZ_JACRSR010000001.1"/>
</dbReference>
<evidence type="ECO:0000259" key="6">
    <source>
        <dbReference type="Pfam" id="PF02826"/>
    </source>
</evidence>
<dbReference type="Gene3D" id="3.40.50.720">
    <property type="entry name" value="NAD(P)-binding Rossmann-like Domain"/>
    <property type="match status" value="2"/>
</dbReference>
<comment type="similarity">
    <text evidence="1 4">Belongs to the D-isomer specific 2-hydroxyacid dehydrogenase family.</text>
</comment>
<evidence type="ECO:0000313" key="8">
    <source>
        <dbReference type="Proteomes" id="UP000623172"/>
    </source>
</evidence>
<evidence type="ECO:0000256" key="2">
    <source>
        <dbReference type="ARBA" id="ARBA00023002"/>
    </source>
</evidence>
<name>A0A926HPK4_9FIRM</name>
<keyword evidence="8" id="KW-1185">Reference proteome</keyword>
<dbReference type="EMBL" id="JACRSR010000001">
    <property type="protein sequence ID" value="MBC8530795.1"/>
    <property type="molecule type" value="Genomic_DNA"/>
</dbReference>
<reference evidence="7" key="1">
    <citation type="submission" date="2020-08" db="EMBL/GenBank/DDBJ databases">
        <title>Genome public.</title>
        <authorList>
            <person name="Liu C."/>
            <person name="Sun Q."/>
        </authorList>
    </citation>
    <scope>NUCLEOTIDE SEQUENCE</scope>
    <source>
        <strain evidence="7">NSJ-53</strain>
    </source>
</reference>
<keyword evidence="3" id="KW-0520">NAD</keyword>
<dbReference type="PANTHER" id="PTHR43761:SF1">
    <property type="entry name" value="D-ISOMER SPECIFIC 2-HYDROXYACID DEHYDROGENASE CATALYTIC DOMAIN-CONTAINING PROTEIN-RELATED"/>
    <property type="match status" value="1"/>
</dbReference>
<dbReference type="Pfam" id="PF02826">
    <property type="entry name" value="2-Hacid_dh_C"/>
    <property type="match status" value="1"/>
</dbReference>
<feature type="domain" description="D-isomer specific 2-hydroxyacid dehydrogenase catalytic" evidence="5">
    <location>
        <begin position="22"/>
        <end position="309"/>
    </location>
</feature>
<accession>A0A926HPK4</accession>
<dbReference type="InterPro" id="IPR006140">
    <property type="entry name" value="D-isomer_DH_NAD-bd"/>
</dbReference>
<dbReference type="FunFam" id="3.40.50.720:FF:000203">
    <property type="entry name" value="D-3-phosphoglycerate dehydrogenase (SerA)"/>
    <property type="match status" value="1"/>
</dbReference>
<gene>
    <name evidence="7" type="ORF">H8696_02940</name>
</gene>
<dbReference type="InterPro" id="IPR050418">
    <property type="entry name" value="D-iso_2-hydroxyacid_DH_PdxB"/>
</dbReference>
<dbReference type="PANTHER" id="PTHR43761">
    <property type="entry name" value="D-ISOMER SPECIFIC 2-HYDROXYACID DEHYDROGENASE FAMILY PROTEIN (AFU_ORTHOLOGUE AFUA_1G13630)"/>
    <property type="match status" value="1"/>
</dbReference>
<dbReference type="GO" id="GO:0051287">
    <property type="term" value="F:NAD binding"/>
    <property type="evidence" value="ECO:0007669"/>
    <property type="project" value="InterPro"/>
</dbReference>
<dbReference type="SUPFAM" id="SSF52283">
    <property type="entry name" value="Formate/glycerate dehydrogenase catalytic domain-like"/>
    <property type="match status" value="1"/>
</dbReference>
<comment type="caution">
    <text evidence="7">The sequence shown here is derived from an EMBL/GenBank/DDBJ whole genome shotgun (WGS) entry which is preliminary data.</text>
</comment>
<evidence type="ECO:0000256" key="3">
    <source>
        <dbReference type="ARBA" id="ARBA00023027"/>
    </source>
</evidence>
<protein>
    <submittedName>
        <fullName evidence="7">Hydroxyacid dehydrogenase</fullName>
    </submittedName>
</protein>
<dbReference type="Pfam" id="PF00389">
    <property type="entry name" value="2-Hacid_dh"/>
    <property type="match status" value="1"/>
</dbReference>
<dbReference type="AlphaFoldDB" id="A0A926HPK4"/>
<dbReference type="Proteomes" id="UP000623172">
    <property type="component" value="Unassembled WGS sequence"/>
</dbReference>
<proteinExistence type="inferred from homology"/>